<keyword evidence="3" id="KW-1185">Reference proteome</keyword>
<evidence type="ECO:0000256" key="1">
    <source>
        <dbReference type="SAM" id="SignalP"/>
    </source>
</evidence>
<dbReference type="STRING" id="1419482.SAMN05444266_103149"/>
<proteinExistence type="predicted"/>
<dbReference type="RefSeq" id="WP_073079841.1">
    <property type="nucleotide sequence ID" value="NZ_FRBL01000003.1"/>
</dbReference>
<dbReference type="Pfam" id="PF14391">
    <property type="entry name" value="DUF4421"/>
    <property type="match status" value="1"/>
</dbReference>
<keyword evidence="1" id="KW-0732">Signal</keyword>
<reference evidence="2 3" key="1">
    <citation type="submission" date="2016-11" db="EMBL/GenBank/DDBJ databases">
        <authorList>
            <person name="Jaros S."/>
            <person name="Januszkiewicz K."/>
            <person name="Wedrychowicz H."/>
        </authorList>
    </citation>
    <scope>NUCLEOTIDE SEQUENCE [LARGE SCALE GENOMIC DNA]</scope>
    <source>
        <strain evidence="2 3">DSM 27406</strain>
    </source>
</reference>
<protein>
    <recommendedName>
        <fullName evidence="4">DUF4421 domain-containing protein</fullName>
    </recommendedName>
</protein>
<dbReference type="AlphaFoldDB" id="A0A1M7A6W4"/>
<sequence>MLKKILVLLLTMCTLVAFSQEPHAVKHLRDSTPNIAKMDEWLTVKLSQSTDVEKLAVITPTTEIRLSPNAASVTRLGVSYRFLSASYSYIPRFIPGNNDDAEKGKTKGGSFSAGISLPHWMQELSYSRVKGYYLENTSDFNPDWTPGKPYIQFPDLVFTQFEGMTAYKFNADFSANAILTQSERQLKSAGSFVPRLLYRYYINNDKSTPTPGGFTQKGKNLELLIGAGYYYNFIIRERFYAALGLAPGAGYIFSWITTRAGDGTTAYGSQQNFIFRLDGLVSIGYNGPRLFAGAYTRIIESAFRQERSQVITEDDRVMFQVVLGYRFKAPRLLKAGVDKLESKMPKL</sequence>
<name>A0A1M7A6W4_9BACT</name>
<dbReference type="EMBL" id="FRBL01000003">
    <property type="protein sequence ID" value="SHL38376.1"/>
    <property type="molecule type" value="Genomic_DNA"/>
</dbReference>
<dbReference type="OrthoDB" id="975269at2"/>
<dbReference type="Proteomes" id="UP000184420">
    <property type="component" value="Unassembled WGS sequence"/>
</dbReference>
<dbReference type="InterPro" id="IPR025535">
    <property type="entry name" value="DUF4421"/>
</dbReference>
<accession>A0A1M7A6W4</accession>
<evidence type="ECO:0000313" key="2">
    <source>
        <dbReference type="EMBL" id="SHL38376.1"/>
    </source>
</evidence>
<organism evidence="2 3">
    <name type="scientific">Chitinophaga jiangningensis</name>
    <dbReference type="NCBI Taxonomy" id="1419482"/>
    <lineage>
        <taxon>Bacteria</taxon>
        <taxon>Pseudomonadati</taxon>
        <taxon>Bacteroidota</taxon>
        <taxon>Chitinophagia</taxon>
        <taxon>Chitinophagales</taxon>
        <taxon>Chitinophagaceae</taxon>
        <taxon>Chitinophaga</taxon>
    </lineage>
</organism>
<gene>
    <name evidence="2" type="ORF">SAMN05444266_103149</name>
</gene>
<evidence type="ECO:0000313" key="3">
    <source>
        <dbReference type="Proteomes" id="UP000184420"/>
    </source>
</evidence>
<feature type="chain" id="PRO_5013359818" description="DUF4421 domain-containing protein" evidence="1">
    <location>
        <begin position="20"/>
        <end position="347"/>
    </location>
</feature>
<feature type="signal peptide" evidence="1">
    <location>
        <begin position="1"/>
        <end position="19"/>
    </location>
</feature>
<evidence type="ECO:0008006" key="4">
    <source>
        <dbReference type="Google" id="ProtNLM"/>
    </source>
</evidence>